<keyword evidence="7" id="KW-0653">Protein transport</keyword>
<evidence type="ECO:0000256" key="2">
    <source>
        <dbReference type="ARBA" id="ARBA00021200"/>
    </source>
</evidence>
<keyword evidence="8 11" id="KW-1133">Transmembrane helix</keyword>
<dbReference type="GO" id="GO:0015031">
    <property type="term" value="P:protein transport"/>
    <property type="evidence" value="ECO:0007669"/>
    <property type="project" value="UniProtKB-KW"/>
</dbReference>
<name>A0AAW1KGE4_POPJA</name>
<keyword evidence="5 11" id="KW-0812">Transmembrane</keyword>
<evidence type="ECO:0000256" key="9">
    <source>
        <dbReference type="ARBA" id="ARBA00023136"/>
    </source>
</evidence>
<dbReference type="GO" id="GO:0006898">
    <property type="term" value="P:receptor-mediated endocytosis"/>
    <property type="evidence" value="ECO:0007669"/>
    <property type="project" value="TreeGrafter"/>
</dbReference>
<evidence type="ECO:0000256" key="7">
    <source>
        <dbReference type="ARBA" id="ARBA00022927"/>
    </source>
</evidence>
<keyword evidence="3" id="KW-0813">Transport</keyword>
<dbReference type="EMBL" id="JASPKY010000241">
    <property type="protein sequence ID" value="KAK9717417.1"/>
    <property type="molecule type" value="Genomic_DNA"/>
</dbReference>
<evidence type="ECO:0000256" key="10">
    <source>
        <dbReference type="SAM" id="MobiDB-lite"/>
    </source>
</evidence>
<evidence type="ECO:0000256" key="5">
    <source>
        <dbReference type="ARBA" id="ARBA00022692"/>
    </source>
</evidence>
<proteinExistence type="predicted"/>
<feature type="region of interest" description="Disordered" evidence="10">
    <location>
        <begin position="461"/>
        <end position="492"/>
    </location>
</feature>
<keyword evidence="6" id="KW-0732">Signal</keyword>
<dbReference type="GO" id="GO:0016324">
    <property type="term" value="C:apical plasma membrane"/>
    <property type="evidence" value="ECO:0007669"/>
    <property type="project" value="TreeGrafter"/>
</dbReference>
<keyword evidence="13" id="KW-1185">Reference proteome</keyword>
<evidence type="ECO:0000313" key="12">
    <source>
        <dbReference type="EMBL" id="KAK9717417.1"/>
    </source>
</evidence>
<dbReference type="Pfam" id="PF14828">
    <property type="entry name" value="Amnionless"/>
    <property type="match status" value="1"/>
</dbReference>
<dbReference type="PANTHER" id="PTHR14995:SF2">
    <property type="entry name" value="PROTEIN AMNIONLESS"/>
    <property type="match status" value="1"/>
</dbReference>
<dbReference type="AlphaFoldDB" id="A0AAW1KGE4"/>
<dbReference type="PANTHER" id="PTHR14995">
    <property type="entry name" value="AMNIONLESS"/>
    <property type="match status" value="1"/>
</dbReference>
<feature type="transmembrane region" description="Helical" evidence="11">
    <location>
        <begin position="325"/>
        <end position="349"/>
    </location>
</feature>
<dbReference type="Proteomes" id="UP001458880">
    <property type="component" value="Unassembled WGS sequence"/>
</dbReference>
<evidence type="ECO:0000313" key="13">
    <source>
        <dbReference type="Proteomes" id="UP001458880"/>
    </source>
</evidence>
<evidence type="ECO:0000256" key="1">
    <source>
        <dbReference type="ARBA" id="ARBA00004251"/>
    </source>
</evidence>
<sequence>MCLFFTEDIDAVTKTWICNTNADNKENWVSGDYMKNCTGFHFPVRFGEICVMSLRKLTTSAIYLPEQGDVVLRDNTDITLSEDNDECVMVRDDLKLKNYYDPECWMNENEAVPDLERSPCSGDLVVFPPDATYAAVLNEYVEFDSATYMIRNQRVSEAYWTHLFWSSSYCSEFVFLNDYHTTTYYDELHHGVCRGIDLYDYVCNSRKNWRQVSCSKPVYAKGHCTLFCGSVFLVEADTAFDIAKFVHTLANEGDQIDVYYSVMNVEPKTYQITMTDKGEFKGDSILPAQKFYAEVKTDLKSWGIINMKADFSGFPINTGKNFKHAMGIMLGTFSFAILVFALLYMFYIGPLEKYNFTQRIPAIRITRPKRKTTRLKPFNFAKFENKDEQIIPAIRITRPKRKTTRLKPFNFAKFENKDDGVTSIYGSVVSLEKAFDNPMYGYPVPSTSSGPATEPIEKAEEIEEADNTIVSGSEFSNPLYKEDKTVEQVTED</sequence>
<evidence type="ECO:0000256" key="8">
    <source>
        <dbReference type="ARBA" id="ARBA00022989"/>
    </source>
</evidence>
<accession>A0AAW1KGE4</accession>
<organism evidence="12 13">
    <name type="scientific">Popillia japonica</name>
    <name type="common">Japanese beetle</name>
    <dbReference type="NCBI Taxonomy" id="7064"/>
    <lineage>
        <taxon>Eukaryota</taxon>
        <taxon>Metazoa</taxon>
        <taxon>Ecdysozoa</taxon>
        <taxon>Arthropoda</taxon>
        <taxon>Hexapoda</taxon>
        <taxon>Insecta</taxon>
        <taxon>Pterygota</taxon>
        <taxon>Neoptera</taxon>
        <taxon>Endopterygota</taxon>
        <taxon>Coleoptera</taxon>
        <taxon>Polyphaga</taxon>
        <taxon>Scarabaeiformia</taxon>
        <taxon>Scarabaeidae</taxon>
        <taxon>Rutelinae</taxon>
        <taxon>Popillia</taxon>
    </lineage>
</organism>
<evidence type="ECO:0000256" key="3">
    <source>
        <dbReference type="ARBA" id="ARBA00022448"/>
    </source>
</evidence>
<evidence type="ECO:0000256" key="4">
    <source>
        <dbReference type="ARBA" id="ARBA00022475"/>
    </source>
</evidence>
<reference evidence="12 13" key="1">
    <citation type="journal article" date="2024" name="BMC Genomics">
        <title>De novo assembly and annotation of Popillia japonica's genome with initial clues to its potential as an invasive pest.</title>
        <authorList>
            <person name="Cucini C."/>
            <person name="Boschi S."/>
            <person name="Funari R."/>
            <person name="Cardaioli E."/>
            <person name="Iannotti N."/>
            <person name="Marturano G."/>
            <person name="Paoli F."/>
            <person name="Bruttini M."/>
            <person name="Carapelli A."/>
            <person name="Frati F."/>
            <person name="Nardi F."/>
        </authorList>
    </citation>
    <scope>NUCLEOTIDE SEQUENCE [LARGE SCALE GENOMIC DNA]</scope>
    <source>
        <strain evidence="12">DMR45628</strain>
    </source>
</reference>
<keyword evidence="9 11" id="KW-0472">Membrane</keyword>
<dbReference type="GO" id="GO:0030139">
    <property type="term" value="C:endocytic vesicle"/>
    <property type="evidence" value="ECO:0007669"/>
    <property type="project" value="TreeGrafter"/>
</dbReference>
<gene>
    <name evidence="12" type="ORF">QE152_g23758</name>
</gene>
<keyword evidence="4" id="KW-1003">Cell membrane</keyword>
<evidence type="ECO:0000256" key="6">
    <source>
        <dbReference type="ARBA" id="ARBA00022729"/>
    </source>
</evidence>
<comment type="subcellular location">
    <subcellularLocation>
        <location evidence="1">Cell membrane</location>
        <topology evidence="1">Single-pass type I membrane protein</topology>
    </subcellularLocation>
</comment>
<evidence type="ECO:0000256" key="11">
    <source>
        <dbReference type="SAM" id="Phobius"/>
    </source>
</evidence>
<dbReference type="InterPro" id="IPR026112">
    <property type="entry name" value="AMN"/>
</dbReference>
<protein>
    <recommendedName>
        <fullName evidence="2">Protein amnionless</fullName>
    </recommendedName>
</protein>
<comment type="caution">
    <text evidence="12">The sequence shown here is derived from an EMBL/GenBank/DDBJ whole genome shotgun (WGS) entry which is preliminary data.</text>
</comment>